<proteinExistence type="predicted"/>
<dbReference type="InterPro" id="IPR021323">
    <property type="entry name" value="DUF2927"/>
</dbReference>
<name>A0A8J7WF25_9RHOB</name>
<keyword evidence="3" id="KW-1185">Reference proteome</keyword>
<organism evidence="2 3">
    <name type="scientific">Thetidibacter halocola</name>
    <dbReference type="NCBI Taxonomy" id="2827239"/>
    <lineage>
        <taxon>Bacteria</taxon>
        <taxon>Pseudomonadati</taxon>
        <taxon>Pseudomonadota</taxon>
        <taxon>Alphaproteobacteria</taxon>
        <taxon>Rhodobacterales</taxon>
        <taxon>Roseobacteraceae</taxon>
        <taxon>Thetidibacter</taxon>
    </lineage>
</organism>
<evidence type="ECO:0000313" key="3">
    <source>
        <dbReference type="Proteomes" id="UP000681356"/>
    </source>
</evidence>
<reference evidence="2" key="1">
    <citation type="submission" date="2021-04" db="EMBL/GenBank/DDBJ databases">
        <authorList>
            <person name="Yoon J."/>
        </authorList>
    </citation>
    <scope>NUCLEOTIDE SEQUENCE</scope>
    <source>
        <strain evidence="2">KMU-90</strain>
    </source>
</reference>
<dbReference type="EMBL" id="JAGTUU010000003">
    <property type="protein sequence ID" value="MBS0123898.1"/>
    <property type="molecule type" value="Genomic_DNA"/>
</dbReference>
<dbReference type="Proteomes" id="UP000681356">
    <property type="component" value="Unassembled WGS sequence"/>
</dbReference>
<feature type="signal peptide" evidence="1">
    <location>
        <begin position="1"/>
        <end position="22"/>
    </location>
</feature>
<keyword evidence="1" id="KW-0732">Signal</keyword>
<accession>A0A8J7WF25</accession>
<evidence type="ECO:0000313" key="2">
    <source>
        <dbReference type="EMBL" id="MBS0123898.1"/>
    </source>
</evidence>
<feature type="chain" id="PRO_5035242592" description="FlgO domain-containing protein" evidence="1">
    <location>
        <begin position="23"/>
        <end position="223"/>
    </location>
</feature>
<comment type="caution">
    <text evidence="2">The sequence shown here is derived from an EMBL/GenBank/DDBJ whole genome shotgun (WGS) entry which is preliminary data.</text>
</comment>
<dbReference type="AlphaFoldDB" id="A0A8J7WF25"/>
<gene>
    <name evidence="2" type="ORF">KB874_07095</name>
</gene>
<sequence length="223" mass="23558">MTPRPAGRLVLALTLACGPALAQDFVTTAGPLSDADFYRLVACAAPPGGDCAKPMLRWPTDAPVTVGIARIDPAFLGGKQARARAALTRAVQYLNDCGMGLRLAEAEGETMIRLHLIDSHGTELLAETGSPALDGTTLRGARVVVQARSGVIRSADIAIGTRLHISHYESALVEELAQALGLLTDIRNPDYEGVSIFSEDSNAAKKPGPQDVIALRRHYPPEG</sequence>
<protein>
    <recommendedName>
        <fullName evidence="4">FlgO domain-containing protein</fullName>
    </recommendedName>
</protein>
<dbReference type="Pfam" id="PF11150">
    <property type="entry name" value="DUF2927"/>
    <property type="match status" value="1"/>
</dbReference>
<evidence type="ECO:0008006" key="4">
    <source>
        <dbReference type="Google" id="ProtNLM"/>
    </source>
</evidence>
<dbReference type="RefSeq" id="WP_212535878.1">
    <property type="nucleotide sequence ID" value="NZ_JAGTUU010000003.1"/>
</dbReference>
<evidence type="ECO:0000256" key="1">
    <source>
        <dbReference type="SAM" id="SignalP"/>
    </source>
</evidence>